<evidence type="ECO:0000256" key="1">
    <source>
        <dbReference type="SAM" id="MobiDB-lite"/>
    </source>
</evidence>
<keyword evidence="2" id="KW-0472">Membrane</keyword>
<feature type="transmembrane region" description="Helical" evidence="2">
    <location>
        <begin position="20"/>
        <end position="41"/>
    </location>
</feature>
<dbReference type="RefSeq" id="WP_344748503.1">
    <property type="nucleotide sequence ID" value="NZ_BAAAWW010000161.1"/>
</dbReference>
<evidence type="ECO:0008006" key="5">
    <source>
        <dbReference type="Google" id="ProtNLM"/>
    </source>
</evidence>
<feature type="compositionally biased region" description="Low complexity" evidence="1">
    <location>
        <begin position="209"/>
        <end position="238"/>
    </location>
</feature>
<organism evidence="3 4">
    <name type="scientific">Streptosporangium vulgare</name>
    <dbReference type="NCBI Taxonomy" id="46190"/>
    <lineage>
        <taxon>Bacteria</taxon>
        <taxon>Bacillati</taxon>
        <taxon>Actinomycetota</taxon>
        <taxon>Actinomycetes</taxon>
        <taxon>Streptosporangiales</taxon>
        <taxon>Streptosporangiaceae</taxon>
        <taxon>Streptosporangium</taxon>
    </lineage>
</organism>
<protein>
    <recommendedName>
        <fullName evidence="5">DUF4878 domain-containing protein</fullName>
    </recommendedName>
</protein>
<feature type="compositionally biased region" description="Pro residues" evidence="1">
    <location>
        <begin position="186"/>
        <end position="208"/>
    </location>
</feature>
<reference evidence="3 4" key="1">
    <citation type="submission" date="2024-09" db="EMBL/GenBank/DDBJ databases">
        <authorList>
            <person name="Sun Q."/>
            <person name="Mori K."/>
        </authorList>
    </citation>
    <scope>NUCLEOTIDE SEQUENCE [LARGE SCALE GENOMIC DNA]</scope>
    <source>
        <strain evidence="3 4">JCM 3028</strain>
    </source>
</reference>
<sequence length="238" mass="25161">MGYPPQHGQPSRGETGRGLVVMVVMAIGVAIGAVVTVFMVFNPPSSPPSTATPTRGGEHSEASVRQAVQPALDAYGSGLYGDFWDLWTTEAQGLIAREEYVRLFEICPPLVPNSPLTIGTVTITGDSARVQATRLNDTTDFDFAFEGDTWRYEPSPEERLTYQSPVDQIAEQRRTMGFCGAVTPTSAPPTAPPTDPSVPANPPAPTDPSVPTNPSAPTAPSVPAAPTDPATQPQGFLE</sequence>
<evidence type="ECO:0000313" key="3">
    <source>
        <dbReference type="EMBL" id="MFB9676677.1"/>
    </source>
</evidence>
<evidence type="ECO:0000313" key="4">
    <source>
        <dbReference type="Proteomes" id="UP001589610"/>
    </source>
</evidence>
<dbReference type="EMBL" id="JBHMBS010000006">
    <property type="protein sequence ID" value="MFB9676677.1"/>
    <property type="molecule type" value="Genomic_DNA"/>
</dbReference>
<accession>A0ABV5TCA2</accession>
<keyword evidence="2" id="KW-0812">Transmembrane</keyword>
<feature type="region of interest" description="Disordered" evidence="1">
    <location>
        <begin position="179"/>
        <end position="238"/>
    </location>
</feature>
<keyword evidence="2" id="KW-1133">Transmembrane helix</keyword>
<gene>
    <name evidence="3" type="ORF">ACFFRH_14400</name>
</gene>
<dbReference type="Proteomes" id="UP001589610">
    <property type="component" value="Unassembled WGS sequence"/>
</dbReference>
<evidence type="ECO:0000256" key="2">
    <source>
        <dbReference type="SAM" id="Phobius"/>
    </source>
</evidence>
<proteinExistence type="predicted"/>
<keyword evidence="4" id="KW-1185">Reference proteome</keyword>
<name>A0ABV5TCA2_9ACTN</name>
<comment type="caution">
    <text evidence="3">The sequence shown here is derived from an EMBL/GenBank/DDBJ whole genome shotgun (WGS) entry which is preliminary data.</text>
</comment>